<evidence type="ECO:0000256" key="8">
    <source>
        <dbReference type="ARBA" id="ARBA00023163"/>
    </source>
</evidence>
<feature type="domain" description="RNA polymerase sigma factor 54 core-binding" evidence="11">
    <location>
        <begin position="81"/>
        <end position="268"/>
    </location>
</feature>
<keyword evidence="6" id="KW-0731">Sigma factor</keyword>
<dbReference type="InterPro" id="IPR000394">
    <property type="entry name" value="RNA_pol_sigma_54"/>
</dbReference>
<name>A0A2Z5Y3B5_9ENTE</name>
<dbReference type="Gene3D" id="1.10.10.1330">
    <property type="entry name" value="RNA polymerase sigma-54 factor, core-binding domain"/>
    <property type="match status" value="1"/>
</dbReference>
<dbReference type="PROSITE" id="PS00718">
    <property type="entry name" value="SIGMA54_2"/>
    <property type="match status" value="1"/>
</dbReference>
<evidence type="ECO:0000256" key="6">
    <source>
        <dbReference type="ARBA" id="ARBA00023082"/>
    </source>
</evidence>
<comment type="similarity">
    <text evidence="1">Belongs to the sigma-54 factor family.</text>
</comment>
<keyword evidence="3" id="KW-0808">Transferase</keyword>
<dbReference type="AlphaFoldDB" id="A0A2Z5Y3B5"/>
<keyword evidence="9" id="KW-0175">Coiled coil</keyword>
<gene>
    <name evidence="12" type="ORF">DAT561_1239</name>
</gene>
<keyword evidence="4" id="KW-0548">Nucleotidyltransferase</keyword>
<keyword evidence="2" id="KW-0240">DNA-directed RNA polymerase</keyword>
<sequence length="444" mass="51988">MKLEQHLQLQQQQKQKQTQKLVMTQQLQQSIQILQSNLDELTSLIETKALENPLIELKITEFNDRSFTNFSYSPEEEQNYLEQIPEQHASLFKYLIDQIHLNYRDTYLRSLMLFLVEYIDLNGYLTISLEEAIEKTESSSIQMLDALTLIQQLDPPGVGARSLQECLMLQVERDDKAPELAYIILEENFMMLVQRKWQEIAKKFAISLVEVQNIFDYIQTLTPYPGSIFEANTGLYIRPDLTVSINNRKITIQSNQNRTFQLNFQQAYFKRMEETNDEEVKRYLKEKKAEFDWLKKSIEQRGNTILRIGQFIVEKQAEFFLLSDHPLQPLALKDAAIALSLHESTISRAVNEKYLETTFGIFELRSFFSSNITYATYTGECISTRQIKEKLHSLIEQEDKTRPLSDQKIVLQLKNEGIEISRRTVTKYREALGISASSKRKRYN</sequence>
<proteinExistence type="inferred from homology"/>
<dbReference type="GO" id="GO:0000428">
    <property type="term" value="C:DNA-directed RNA polymerase complex"/>
    <property type="evidence" value="ECO:0007669"/>
    <property type="project" value="UniProtKB-KW"/>
</dbReference>
<dbReference type="InterPro" id="IPR007046">
    <property type="entry name" value="RNA_pol_sigma_54_core-bd"/>
</dbReference>
<evidence type="ECO:0000256" key="2">
    <source>
        <dbReference type="ARBA" id="ARBA00022478"/>
    </source>
</evidence>
<accession>A0A2Z5Y3B5</accession>
<dbReference type="Pfam" id="PF00309">
    <property type="entry name" value="Sigma54_AID"/>
    <property type="match status" value="1"/>
</dbReference>
<dbReference type="RefSeq" id="WP_015695201.1">
    <property type="nucleotide sequence ID" value="NZ_AP018492.1"/>
</dbReference>
<protein>
    <submittedName>
        <fullName evidence="12">RNA polymerase sigma-54 factor RpoN</fullName>
    </submittedName>
</protein>
<dbReference type="Gene3D" id="1.10.10.60">
    <property type="entry name" value="Homeodomain-like"/>
    <property type="match status" value="1"/>
</dbReference>
<evidence type="ECO:0000313" key="13">
    <source>
        <dbReference type="Proteomes" id="UP000269226"/>
    </source>
</evidence>
<feature type="coiled-coil region" evidence="9">
    <location>
        <begin position="24"/>
        <end position="51"/>
    </location>
</feature>
<evidence type="ECO:0000256" key="3">
    <source>
        <dbReference type="ARBA" id="ARBA00022679"/>
    </source>
</evidence>
<evidence type="ECO:0000256" key="9">
    <source>
        <dbReference type="SAM" id="Coils"/>
    </source>
</evidence>
<feature type="domain" description="RNA polymerase sigma factor 54 DNA-binding" evidence="10">
    <location>
        <begin position="282"/>
        <end position="442"/>
    </location>
</feature>
<keyword evidence="7" id="KW-0238">DNA-binding</keyword>
<dbReference type="GO" id="GO:0003677">
    <property type="term" value="F:DNA binding"/>
    <property type="evidence" value="ECO:0007669"/>
    <property type="project" value="UniProtKB-KW"/>
</dbReference>
<dbReference type="NCBIfam" id="TIGR02395">
    <property type="entry name" value="rpoN_sigma"/>
    <property type="match status" value="1"/>
</dbReference>
<evidence type="ECO:0000313" key="12">
    <source>
        <dbReference type="EMBL" id="BBC61345.1"/>
    </source>
</evidence>
<dbReference type="GeneID" id="57043783"/>
<evidence type="ECO:0000256" key="1">
    <source>
        <dbReference type="ARBA" id="ARBA00008798"/>
    </source>
</evidence>
<dbReference type="GO" id="GO:0016987">
    <property type="term" value="F:sigma factor activity"/>
    <property type="evidence" value="ECO:0007669"/>
    <property type="project" value="UniProtKB-KW"/>
</dbReference>
<evidence type="ECO:0000256" key="4">
    <source>
        <dbReference type="ARBA" id="ARBA00022695"/>
    </source>
</evidence>
<keyword evidence="5" id="KW-0805">Transcription regulation</keyword>
<dbReference type="GO" id="GO:0016779">
    <property type="term" value="F:nucleotidyltransferase activity"/>
    <property type="evidence" value="ECO:0007669"/>
    <property type="project" value="UniProtKB-KW"/>
</dbReference>
<dbReference type="PRINTS" id="PR00045">
    <property type="entry name" value="SIGMA54FCT"/>
</dbReference>
<reference evidence="12 13" key="1">
    <citation type="submission" date="2018-01" db="EMBL/GenBank/DDBJ databases">
        <title>Whole genome sequence of Melissococcus plutonius DAT561.</title>
        <authorList>
            <person name="Okumura K."/>
            <person name="Takamatsu D."/>
            <person name="Okura M."/>
        </authorList>
    </citation>
    <scope>NUCLEOTIDE SEQUENCE [LARGE SCALE GENOMIC DNA]</scope>
    <source>
        <strain evidence="12 13">DAT561</strain>
    </source>
</reference>
<dbReference type="Pfam" id="PF04552">
    <property type="entry name" value="Sigma54_DBD"/>
    <property type="match status" value="1"/>
</dbReference>
<dbReference type="GO" id="GO:0006352">
    <property type="term" value="P:DNA-templated transcription initiation"/>
    <property type="evidence" value="ECO:0007669"/>
    <property type="project" value="InterPro"/>
</dbReference>
<dbReference type="PANTHER" id="PTHR32248:SF4">
    <property type="entry name" value="RNA POLYMERASE SIGMA-54 FACTOR"/>
    <property type="match status" value="1"/>
</dbReference>
<evidence type="ECO:0000259" key="10">
    <source>
        <dbReference type="Pfam" id="PF04552"/>
    </source>
</evidence>
<dbReference type="EMBL" id="AP018492">
    <property type="protein sequence ID" value="BBC61345.1"/>
    <property type="molecule type" value="Genomic_DNA"/>
</dbReference>
<organism evidence="12 13">
    <name type="scientific">Melissococcus plutonius</name>
    <dbReference type="NCBI Taxonomy" id="33970"/>
    <lineage>
        <taxon>Bacteria</taxon>
        <taxon>Bacillati</taxon>
        <taxon>Bacillota</taxon>
        <taxon>Bacilli</taxon>
        <taxon>Lactobacillales</taxon>
        <taxon>Enterococcaceae</taxon>
        <taxon>Melissococcus</taxon>
    </lineage>
</organism>
<dbReference type="InterPro" id="IPR038709">
    <property type="entry name" value="RpoN_core-bd_sf"/>
</dbReference>
<dbReference type="Pfam" id="PF04963">
    <property type="entry name" value="Sigma54_CBD"/>
    <property type="match status" value="1"/>
</dbReference>
<keyword evidence="8" id="KW-0804">Transcription</keyword>
<dbReference type="PROSITE" id="PS50044">
    <property type="entry name" value="SIGMA54_3"/>
    <property type="match status" value="1"/>
</dbReference>
<dbReference type="PANTHER" id="PTHR32248">
    <property type="entry name" value="RNA POLYMERASE SIGMA-54 FACTOR"/>
    <property type="match status" value="1"/>
</dbReference>
<dbReference type="GO" id="GO:0001216">
    <property type="term" value="F:DNA-binding transcription activator activity"/>
    <property type="evidence" value="ECO:0007669"/>
    <property type="project" value="InterPro"/>
</dbReference>
<evidence type="ECO:0000256" key="5">
    <source>
        <dbReference type="ARBA" id="ARBA00023015"/>
    </source>
</evidence>
<dbReference type="PIRSF" id="PIRSF000774">
    <property type="entry name" value="RpoN"/>
    <property type="match status" value="1"/>
</dbReference>
<dbReference type="InterPro" id="IPR007634">
    <property type="entry name" value="RNA_pol_sigma_54_DNA-bd"/>
</dbReference>
<evidence type="ECO:0000256" key="7">
    <source>
        <dbReference type="ARBA" id="ARBA00023125"/>
    </source>
</evidence>
<dbReference type="Proteomes" id="UP000269226">
    <property type="component" value="Chromosome"/>
</dbReference>
<evidence type="ECO:0000259" key="11">
    <source>
        <dbReference type="Pfam" id="PF04963"/>
    </source>
</evidence>